<dbReference type="AlphaFoldDB" id="A0A2H3B0C4"/>
<reference evidence="2" key="1">
    <citation type="journal article" date="2017" name="Nat. Ecol. Evol.">
        <title>Genome expansion and lineage-specific genetic innovations in the forest pathogenic fungi Armillaria.</title>
        <authorList>
            <person name="Sipos G."/>
            <person name="Prasanna A.N."/>
            <person name="Walter M.C."/>
            <person name="O'Connor E."/>
            <person name="Balint B."/>
            <person name="Krizsan K."/>
            <person name="Kiss B."/>
            <person name="Hess J."/>
            <person name="Varga T."/>
            <person name="Slot J."/>
            <person name="Riley R."/>
            <person name="Boka B."/>
            <person name="Rigling D."/>
            <person name="Barry K."/>
            <person name="Lee J."/>
            <person name="Mihaltcheva S."/>
            <person name="LaButti K."/>
            <person name="Lipzen A."/>
            <person name="Waldron R."/>
            <person name="Moloney N.M."/>
            <person name="Sperisen C."/>
            <person name="Kredics L."/>
            <person name="Vagvoelgyi C."/>
            <person name="Patrignani A."/>
            <person name="Fitzpatrick D."/>
            <person name="Nagy I."/>
            <person name="Doyle S."/>
            <person name="Anderson J.B."/>
            <person name="Grigoriev I.V."/>
            <person name="Gueldener U."/>
            <person name="Muensterkoetter M."/>
            <person name="Nagy L.G."/>
        </authorList>
    </citation>
    <scope>NUCLEOTIDE SEQUENCE [LARGE SCALE GENOMIC DNA]</scope>
    <source>
        <strain evidence="2">28-4</strain>
    </source>
</reference>
<sequence>MVDPQVFRIYSLPRPFLLGTAESMFPKYTFQAIHMVPDSELHMLRVIIISVL</sequence>
<gene>
    <name evidence="1" type="ORF">ARMSODRAFT_470435</name>
</gene>
<name>A0A2H3B0C4_9AGAR</name>
<accession>A0A2H3B0C4</accession>
<protein>
    <submittedName>
        <fullName evidence="1">Uncharacterized protein</fullName>
    </submittedName>
</protein>
<dbReference type="EMBL" id="KZ293452">
    <property type="protein sequence ID" value="PBK64335.1"/>
    <property type="molecule type" value="Genomic_DNA"/>
</dbReference>
<evidence type="ECO:0000313" key="2">
    <source>
        <dbReference type="Proteomes" id="UP000218334"/>
    </source>
</evidence>
<keyword evidence="2" id="KW-1185">Reference proteome</keyword>
<proteinExistence type="predicted"/>
<organism evidence="1 2">
    <name type="scientific">Armillaria solidipes</name>
    <dbReference type="NCBI Taxonomy" id="1076256"/>
    <lineage>
        <taxon>Eukaryota</taxon>
        <taxon>Fungi</taxon>
        <taxon>Dikarya</taxon>
        <taxon>Basidiomycota</taxon>
        <taxon>Agaricomycotina</taxon>
        <taxon>Agaricomycetes</taxon>
        <taxon>Agaricomycetidae</taxon>
        <taxon>Agaricales</taxon>
        <taxon>Marasmiineae</taxon>
        <taxon>Physalacriaceae</taxon>
        <taxon>Armillaria</taxon>
    </lineage>
</organism>
<dbReference type="Proteomes" id="UP000218334">
    <property type="component" value="Unassembled WGS sequence"/>
</dbReference>
<evidence type="ECO:0000313" key="1">
    <source>
        <dbReference type="EMBL" id="PBK64335.1"/>
    </source>
</evidence>